<proteinExistence type="predicted"/>
<protein>
    <submittedName>
        <fullName evidence="3">Transposase</fullName>
    </submittedName>
</protein>
<dbReference type="InterPro" id="IPR002525">
    <property type="entry name" value="Transp_IS110-like_N"/>
</dbReference>
<dbReference type="NCBIfam" id="NF033542">
    <property type="entry name" value="transpos_IS110"/>
    <property type="match status" value="1"/>
</dbReference>
<dbReference type="PANTHER" id="PTHR33055:SF3">
    <property type="entry name" value="PUTATIVE TRANSPOSASE FOR IS117-RELATED"/>
    <property type="match status" value="1"/>
</dbReference>
<evidence type="ECO:0000313" key="4">
    <source>
        <dbReference type="EMBL" id="KWV54921.1"/>
    </source>
</evidence>
<keyword evidence="6" id="KW-1185">Reference proteome</keyword>
<dbReference type="InterPro" id="IPR047650">
    <property type="entry name" value="Transpos_IS110"/>
</dbReference>
<evidence type="ECO:0000259" key="2">
    <source>
        <dbReference type="Pfam" id="PF02371"/>
    </source>
</evidence>
<evidence type="ECO:0000313" key="5">
    <source>
        <dbReference type="EMBL" id="KWV56637.1"/>
    </source>
</evidence>
<dbReference type="GO" id="GO:0003677">
    <property type="term" value="F:DNA binding"/>
    <property type="evidence" value="ECO:0007669"/>
    <property type="project" value="InterPro"/>
</dbReference>
<evidence type="ECO:0000313" key="3">
    <source>
        <dbReference type="EMBL" id="KWV53230.1"/>
    </source>
</evidence>
<dbReference type="AlphaFoldDB" id="A0A109JQE3"/>
<sequence>MADYKEAFIGIDVAKLKNAIAIAESGREGEVRFWGEVDASDTSMRRIIQRIAAKFDRVHFCYEAGPTGYGLHRLIRSLGHECVVVAPSLIPRRPGDRVKTNRRDALALARLLRAGELTAVWVPDEGHEAMRDLVRARAAAVETLRVHRQQISAFMLKHSRIYPRKKGWTMRYLRWLQEQQFDHPAHQIALQEMVEAVRVSKERVERLEKVIEEFVPTWSLAPVIRALQTLRGVDLIVAVTFATEVGDVSRFESPRQLMGYLGLVPGERSTGETVRRGGITKAGNGRVRHMLVESAWTYRHPPKVGTRKLYLMEQAPSKVREIAWKAQSRLTSRYRMLATRGKRTTVVCTAIARELTGFMWAVAREAQAIKS</sequence>
<accession>A0A109JQE3</accession>
<dbReference type="Pfam" id="PF02371">
    <property type="entry name" value="Transposase_20"/>
    <property type="match status" value="1"/>
</dbReference>
<dbReference type="EMBL" id="LNCD01000067">
    <property type="protein sequence ID" value="KWV53230.1"/>
    <property type="molecule type" value="Genomic_DNA"/>
</dbReference>
<dbReference type="Proteomes" id="UP000068164">
    <property type="component" value="Unassembled WGS sequence"/>
</dbReference>
<dbReference type="PANTHER" id="PTHR33055">
    <property type="entry name" value="TRANSPOSASE FOR INSERTION SEQUENCE ELEMENT IS1111A"/>
    <property type="match status" value="1"/>
</dbReference>
<dbReference type="RefSeq" id="WP_028748939.1">
    <property type="nucleotide sequence ID" value="NZ_LNCD01000035.1"/>
</dbReference>
<dbReference type="EMBL" id="LNCD01000035">
    <property type="protein sequence ID" value="KWV56637.1"/>
    <property type="molecule type" value="Genomic_DNA"/>
</dbReference>
<gene>
    <name evidence="5" type="ORF">AS026_02255</name>
    <name evidence="4" type="ORF">AS026_02340</name>
    <name evidence="3" type="ORF">AS026_03715</name>
</gene>
<dbReference type="OrthoDB" id="8261795at2"/>
<evidence type="ECO:0000259" key="1">
    <source>
        <dbReference type="Pfam" id="PF01548"/>
    </source>
</evidence>
<organism evidence="3 6">
    <name type="scientific">Rhizobium altiplani</name>
    <dbReference type="NCBI Taxonomy" id="1864509"/>
    <lineage>
        <taxon>Bacteria</taxon>
        <taxon>Pseudomonadati</taxon>
        <taxon>Pseudomonadota</taxon>
        <taxon>Alphaproteobacteria</taxon>
        <taxon>Hyphomicrobiales</taxon>
        <taxon>Rhizobiaceae</taxon>
        <taxon>Rhizobium/Agrobacterium group</taxon>
        <taxon>Rhizobium</taxon>
    </lineage>
</organism>
<name>A0A109JQE3_9HYPH</name>
<reference evidence="3 6" key="1">
    <citation type="submission" date="2015-11" db="EMBL/GenBank/DDBJ databases">
        <title>Draft Genome Sequence of the Strain BR 10423 (Rhizobium sp.) isolated from nodules of Mimosa pudica.</title>
        <authorList>
            <person name="Barauna A.C."/>
            <person name="Zilli J.E."/>
            <person name="Simoes-Araujo J.L."/>
            <person name="Reis V.M."/>
            <person name="James E.K."/>
            <person name="Reis F.B.Jr."/>
            <person name="Rouws L.F."/>
            <person name="Passos S.R."/>
            <person name="Gois S.R."/>
        </authorList>
    </citation>
    <scope>NUCLEOTIDE SEQUENCE [LARGE SCALE GENOMIC DNA]</scope>
    <source>
        <strain evidence="3 6">BR10423</strain>
    </source>
</reference>
<dbReference type="Pfam" id="PF01548">
    <property type="entry name" value="DEDD_Tnp_IS110"/>
    <property type="match status" value="1"/>
</dbReference>
<dbReference type="EMBL" id="LNCD01000057">
    <property type="protein sequence ID" value="KWV54921.1"/>
    <property type="molecule type" value="Genomic_DNA"/>
</dbReference>
<dbReference type="InterPro" id="IPR003346">
    <property type="entry name" value="Transposase_20"/>
</dbReference>
<comment type="caution">
    <text evidence="3">The sequence shown here is derived from an EMBL/GenBank/DDBJ whole genome shotgun (WGS) entry which is preliminary data.</text>
</comment>
<dbReference type="GO" id="GO:0006313">
    <property type="term" value="P:DNA transposition"/>
    <property type="evidence" value="ECO:0007669"/>
    <property type="project" value="InterPro"/>
</dbReference>
<dbReference type="GO" id="GO:0004803">
    <property type="term" value="F:transposase activity"/>
    <property type="evidence" value="ECO:0007669"/>
    <property type="project" value="InterPro"/>
</dbReference>
<feature type="domain" description="Transposase IS116/IS110/IS902 C-terminal" evidence="2">
    <location>
        <begin position="225"/>
        <end position="299"/>
    </location>
</feature>
<feature type="domain" description="Transposase IS110-like N-terminal" evidence="1">
    <location>
        <begin position="9"/>
        <end position="155"/>
    </location>
</feature>
<evidence type="ECO:0000313" key="6">
    <source>
        <dbReference type="Proteomes" id="UP000068164"/>
    </source>
</evidence>